<feature type="compositionally biased region" description="Polar residues" evidence="7">
    <location>
        <begin position="330"/>
        <end position="343"/>
    </location>
</feature>
<dbReference type="PANTHER" id="PTHR44981:SF2">
    <property type="entry name" value="PERICENTRIN-LIKE PROTEIN, ISOFORM F"/>
    <property type="match status" value="1"/>
</dbReference>
<feature type="compositionally biased region" description="Basic and acidic residues" evidence="7">
    <location>
        <begin position="226"/>
        <end position="236"/>
    </location>
</feature>
<feature type="compositionally biased region" description="Low complexity" evidence="7">
    <location>
        <begin position="984"/>
        <end position="997"/>
    </location>
</feature>
<dbReference type="Pfam" id="PF10495">
    <property type="entry name" value="PACT_coil_coil"/>
    <property type="match status" value="2"/>
</dbReference>
<feature type="region of interest" description="Disordered" evidence="7">
    <location>
        <begin position="330"/>
        <end position="416"/>
    </location>
</feature>
<keyword evidence="2" id="KW-0963">Cytoplasm</keyword>
<feature type="coiled-coil region" evidence="6">
    <location>
        <begin position="1530"/>
        <end position="1578"/>
    </location>
</feature>
<feature type="coiled-coil region" evidence="6">
    <location>
        <begin position="919"/>
        <end position="968"/>
    </location>
</feature>
<feature type="compositionally biased region" description="Polar residues" evidence="7">
    <location>
        <begin position="1024"/>
        <end position="1042"/>
    </location>
</feature>
<feature type="domain" description="Pericentrin/AKAP-450 centrosomal targeting" evidence="8">
    <location>
        <begin position="4154"/>
        <end position="4197"/>
    </location>
</feature>
<evidence type="ECO:0000256" key="5">
    <source>
        <dbReference type="ARBA" id="ARBA00023212"/>
    </source>
</evidence>
<dbReference type="VEuPathDB" id="VectorBase:SCAU008184"/>
<dbReference type="GO" id="GO:0007165">
    <property type="term" value="P:signal transduction"/>
    <property type="evidence" value="ECO:0007669"/>
    <property type="project" value="InterPro"/>
</dbReference>
<feature type="compositionally biased region" description="Basic and acidic residues" evidence="7">
    <location>
        <begin position="307"/>
        <end position="316"/>
    </location>
</feature>
<evidence type="ECO:0000256" key="4">
    <source>
        <dbReference type="ARBA" id="ARBA00023054"/>
    </source>
</evidence>
<feature type="region of interest" description="Disordered" evidence="7">
    <location>
        <begin position="973"/>
        <end position="1042"/>
    </location>
</feature>
<evidence type="ECO:0000313" key="10">
    <source>
        <dbReference type="Proteomes" id="UP000095300"/>
    </source>
</evidence>
<feature type="compositionally biased region" description="Basic and acidic residues" evidence="7">
    <location>
        <begin position="72"/>
        <end position="81"/>
    </location>
</feature>
<feature type="compositionally biased region" description="Polar residues" evidence="7">
    <location>
        <begin position="3885"/>
        <end position="3894"/>
    </location>
</feature>
<feature type="compositionally biased region" description="Basic and acidic residues" evidence="7">
    <location>
        <begin position="187"/>
        <end position="200"/>
    </location>
</feature>
<feature type="region of interest" description="Disordered" evidence="7">
    <location>
        <begin position="1864"/>
        <end position="1889"/>
    </location>
</feature>
<name>A0A1I8PHV4_STOCA</name>
<keyword evidence="4 6" id="KW-0175">Coiled coil</keyword>
<feature type="coiled-coil region" evidence="6">
    <location>
        <begin position="1939"/>
        <end position="2122"/>
    </location>
</feature>
<feature type="compositionally biased region" description="Polar residues" evidence="7">
    <location>
        <begin position="19"/>
        <end position="28"/>
    </location>
</feature>
<feature type="coiled-coil region" evidence="6">
    <location>
        <begin position="4107"/>
        <end position="4141"/>
    </location>
</feature>
<feature type="region of interest" description="Disordered" evidence="7">
    <location>
        <begin position="1"/>
        <end position="45"/>
    </location>
</feature>
<feature type="compositionally biased region" description="Basic and acidic residues" evidence="7">
    <location>
        <begin position="374"/>
        <end position="384"/>
    </location>
</feature>
<sequence length="4207" mass="484134">MVRDSGENILGKFWKSPEEQSSSLTSLNFGKYPLARDTGASVPGKSSIFSVQKLSALDTRLFAKNETSLQENSRKSPEEQSSRLSPLHSGFVGTKDTTIGDMVENTPGKSRKSPDEKVSHLSPMDPSLCPNEEKSLNPPEEKVSQPCSWDPSFSAKYNQDLLESSEKSIKSSGKSSLDPSFVANKENIPEKSRKTPDIQDCKLSSLNTSLRGKNESLVPDFPESMETSKKSSKEKITQLSPLDPNFFAKNESSSHDSLENTGKSGENTKFGSTQDLLNISEKFGSLSNENASKESSLDPSFLAASEKSQKSPDQKISKLSYFDAKTETFTHNLLDNTRSSPSSPDKKATKESSLDPSFCAKQETSSHDLIANPEKSRASPEIHGVKLSPLNPELLRSSPEKSRKSPDIEDSSLNNQTKVECNEGMQLQDPYVVIRTPVLPKPLSLELLAAEEAVTSFREIIPQQLEPSEQDLHYATENFVIPDFQQIETCGNLTMQQNPNKDIITDLDDSLQENEEKPMSSTNTQENVENFTQPLHVQTTQDEEDVDDDEEEEEDTSLQLMKLRIMAMKHQPKESQLSPTAEGAAQPLDGANQQNAKPMERVALLEFAKDVLEDITEESERNSLSTQEEQQSLNLDKISLTALASKLEARAVQHENESTSTSNSIVSVNMVQMLEQKVGELQQMLASKDACLASLNMQLENMNRRESIEQLGSVSGRDTSSLVTNSTEYRTLQEDFGQGTMDIYMELTKRDELIAKLTDSLQQSLTIRENLQTESEKMSTEVQLLRKQLTDAMETLKRPCWPRVDQESNFGQRISEISMDLISESDDDFDRHYFTDTEEKFSRNSRERQLSMPRQFEYSANEPEVVSTPFSKQIEQFQKYLTPSEVRLFFMVQKKFDDYLCQELEKSKMKNDQEMKIVMDQWDTEKREKDEEIQRLLQLRQEREVKHNQEMENLRKYFETKCADLEKQFSDDVFSQKSQRQGMSSSESSDQEQLSLDYKSPSLPRSKETSPRKRFRAELLLSPSHRQMTPSNDAYNEEGQTNEGSQLALEITELKTFYQNKIHEIQRSQEENIKKLSDRLKYYETRYPEDEFMSSSKNSTFNTTRDSSTNTEDVTQQTVRNISQSHDTCPPEASSSASCLKDLVSEQSESSKPDAAITDITNTITSPLAQTNNDSNSNNHNTSLIIIDTDELNSNNETQIIQKIIEEYERRLQEQLALAREDIVHELEQQIQTLLSESTADDQHWPKELILLREKFTAKSQLEIAQLQIKHADEMSRLKQDYEKQLNRKNKRNSTFDSLREYDKLLGERDNLRELSNAFRQVLAELLKCVANCENDLNDALVEEVQRLLSCNRTLEEHASEDFNLSTTLLNETLNTTRMRLMPDVHTLMEVVEDPCLVQYITQKNNDNSEDFDLKDCLECLRSEASYLLHLSEDLVKKHNDSNERKDSFSSEREKNDSEQEDGLKLQQNRKFIRVNSLNEQQLPTHRSSLIQQQAQNLTSLPPDLNRLYQDNWSSTTAGGVNAVELHFQLTELKNRLIKSENDRLHLQQELDLTISRNSDLGQELQHLRDQLSQLSSLNNVEYNEGYGLGTTIKSPPRLSGSDNSSTGFAQLQEKARNILSTPTQKQQNNDSTVQLLQMIEDFCREGDKVVECSKKDREDLQSQIDTADKQLKATRQFLEEQAIEREQERDEFLKEIDNLKAQLRDKEKERSSYANASEEVEHLESQIRELTQNLQESNGKRDKFEVELKASIDKIFVLREIISDLETQVETKALNEHVMGEKVKQLEEYLNSQSHSNEALQMEVQSLKGEIEHGYQTRINQLEEKLQNIRPPAEQSLIMDQVVEQLRDIESTLEQKTKMLESLHQSNSSSVGSLSCPEDVSARGVGPTSLPINVETPPQGSPVHPSPRQHSWTMEGVQRVVDKLSKHSRVEEAAVKRIRDLEMQVNQMRTACVELQYERESLQERMSEQTQRISALQSRLEEQRQRAEELQRANTSDLNIRIHDLQNELQTVRETLSNRDKQIATMKQQLEKSKTAIDRLEAELAVEHQPDRSAMERLESELKLKQVENQKLKDKIKNEMINKLALPDLMETMLADKNEEIDHLKEQLECKEKELQTAFVNITHSSSLTMDKKPEDLGKLSARTLSDIVSISEFDEPDVVRRAVTANTSSPLLLPAGSGGFLQNTMDTSKGAVANLTHKRTEDLTGFATTLHQANTFDNPYYFQDPNLLLGSAQSGATATPTLVPRQINFSEFTDDSKLKTPGQFQTPEQKPEADKLTREALEKKVDELQKIADSLQKEKNQNSDDLISSQLRLNGLQDELQRCQKELEEFKLNAEKIKQLEAQVTDKSLEIEQLLRDQDKWQKEKSELLTKNEKNFKNLQESEENYKRRIQELEENMLKNTEKEFKEKESLRKELRAISEVHEQCKFIAKDNENRKKEIENLNQEIKAKDERLLSLSTKLSIAEEKVSDLQRQIVNLEREVEKWKQQSSDNSSRQFSVDEIAQQVEKELNYSAQLDSNILKAIESEEENNLDRSHVDKKVGIDAPGTTDDENFIGERDLLNQLEALRAQIAVEREHAEELRKELLDEKQHSQEVQEQDVVIIEAMRKRLESALAQEDELHKHLDIEREKCERLQTQLTTLQRTESRRNSSLLKSPTESPRKSPRSLTDFESELADRLRSEIKLLTAQNERERERSADLQRNSERERSRYEKELSERIEYCDKLKREMEKVARDKDNAEQEIDHLQERLVLQTQEIESLEARIGSLQAAETRRFTRKDQHQKENAQLMAEMQELKNQLQVLEAERDSLNKTITQLRYDIERSAQRESKLAEALANANAQLAAREGTTSVPEQFLQKMKEINTLLAENTQENKQMAETVQYLVEERRQLQRKCEELEAQLNGSANVAELEERCNHLLGRYLRVESHRKALVYQKRYLKVSLQNYQDSEQRALAAFNGGHLLQQPKPKKKLFKSNGKRDKFEVELKASIDKIFVLREIISDLETQVETKALNEHVMGEKVKQLEEYLNSQSHSNEALQMEVQSLKGEIEHGYQTRINQLEEKLQNIRPPAEQSLIMDQVVEQLRDIESTLEQKTKMLESLHQSNSSSVGSLSCPEDVSARGVGPTSLPINVETPPQGSPVHPSPRQHSWTMEGVQRVVDKLSKHSRVEEAAVKRIRDLEMQVNQMRTACVELQYERESLQERMSEQTQRISALQSRLEEQRQRAEELQRANTSDLNIRIHDLQNELQTVRETLSNRDKQIATMKQQLEKSKTAIDRLEAELAVEHQPDRSAMERLESELKLKQVENQKLKDKIKNEMINKLALPDLMETMLADKNEEIDHLKEQLECKEKELQTAFVNITHSSSLTMDKKPEDLGKLSARTLSDIVSISEFDEPDVVRRAVTANTSSPLLLPAGSGGFLQNTMDTSKGAVANLTHKRTEDLTGFATTLHQANTFDNPYYFQDPNLLLGSAQSGATATPTLVPRQINFSEFTDDSKLKTPGQFQTPEQKPEADKLTREALEKKVDELQKIADSLQKEKNQNSDDLISSQLRLNGLQDELQRCQKELEEFKLNAEKIKQLEAQVTDKSLEIEQLLRDQDKWQKEKSELLTKNEKNFKNLQESEENYKRRIQELEENMLKNTEKEFKEKESLRKELRAISEVHEQCKFIAKDNENRKKEIENLNQEIKAKDERLLSLSTKLSIAEEKVSDLQRQIVNLEREVEKWKQQSSDNSSRQFSVDEIAQQVEKELNYSAQLDSNILKAIESEEENNLDRSHVDKKVGIDAPGTTDDENFIGERDLLNQLEALRAQIAVEREHAEELRKELLDEKQHSQEVQEQDVVIIEAMRKRLESALAQEDELHKHLDIEREKCERLQTQLTTLQRTESRRNSSLLKSPTESPRKSPRSLTDFESELADRLRSEIKLLTAQNERERERSADLQRNSERERSRYEKELSERIEYCDKLKREMEKVARDKDNAEQEIDHLQERLVLQTQEIESLEARIGSLQAAETRRFTRKDQHQKENAQLMAEMQELKNQLQVLEAERDSLNKTITQLRYDIERSAQRESKLAEALANANAQLAAREGTTSVPEQFLQKMKEINTLLAENTQENKQMAETVQYLVEERRQLQRKCEELEAQLNGSANVAELEERCNHLLGRYLRVESHRKALVYQKRYLKVSLQNYQDSEQRALAAFNGGHLLQQPKPKKKLFK</sequence>
<dbReference type="Proteomes" id="UP000095300">
    <property type="component" value="Unassembled WGS sequence"/>
</dbReference>
<feature type="compositionally biased region" description="Polar residues" evidence="7">
    <location>
        <begin position="973"/>
        <end position="983"/>
    </location>
</feature>
<dbReference type="STRING" id="35570.A0A1I8PHV4"/>
<feature type="compositionally biased region" description="Acidic residues" evidence="7">
    <location>
        <begin position="541"/>
        <end position="556"/>
    </location>
</feature>
<evidence type="ECO:0000256" key="2">
    <source>
        <dbReference type="ARBA" id="ARBA00022490"/>
    </source>
</evidence>
<feature type="coiled-coil region" evidence="6">
    <location>
        <begin position="2280"/>
        <end position="2489"/>
    </location>
</feature>
<organism evidence="9 10">
    <name type="scientific">Stomoxys calcitrans</name>
    <name type="common">Stable fly</name>
    <name type="synonym">Conops calcitrans</name>
    <dbReference type="NCBI Taxonomy" id="35570"/>
    <lineage>
        <taxon>Eukaryota</taxon>
        <taxon>Metazoa</taxon>
        <taxon>Ecdysozoa</taxon>
        <taxon>Arthropoda</taxon>
        <taxon>Hexapoda</taxon>
        <taxon>Insecta</taxon>
        <taxon>Pterygota</taxon>
        <taxon>Neoptera</taxon>
        <taxon>Endopterygota</taxon>
        <taxon>Diptera</taxon>
        <taxon>Brachycera</taxon>
        <taxon>Muscomorpha</taxon>
        <taxon>Muscoidea</taxon>
        <taxon>Muscidae</taxon>
        <taxon>Stomoxys</taxon>
    </lineage>
</organism>
<evidence type="ECO:0000256" key="3">
    <source>
        <dbReference type="ARBA" id="ARBA00022553"/>
    </source>
</evidence>
<keyword evidence="5" id="KW-0206">Cytoskeleton</keyword>
<feature type="region of interest" description="Disordered" evidence="7">
    <location>
        <begin position="3921"/>
        <end position="3948"/>
    </location>
</feature>
<keyword evidence="10" id="KW-1185">Reference proteome</keyword>
<feature type="compositionally biased region" description="Basic and acidic residues" evidence="7">
    <location>
        <begin position="398"/>
        <end position="407"/>
    </location>
</feature>
<feature type="compositionally biased region" description="Basic and acidic residues" evidence="7">
    <location>
        <begin position="131"/>
        <end position="143"/>
    </location>
</feature>
<evidence type="ECO:0000256" key="1">
    <source>
        <dbReference type="ARBA" id="ARBA00004300"/>
    </source>
</evidence>
<feature type="region of interest" description="Disordered" evidence="7">
    <location>
        <begin position="3873"/>
        <end position="3904"/>
    </location>
</feature>
<feature type="compositionally biased region" description="Polar residues" evidence="7">
    <location>
        <begin position="2650"/>
        <end position="2659"/>
    </location>
</feature>
<comment type="subcellular location">
    <subcellularLocation>
        <location evidence="1">Cytoplasm</location>
        <location evidence="1">Cytoskeleton</location>
        <location evidence="1">Microtubule organizing center</location>
        <location evidence="1">Centrosome</location>
    </subcellularLocation>
</comment>
<feature type="region of interest" description="Disordered" evidence="7">
    <location>
        <begin position="287"/>
        <end position="316"/>
    </location>
</feature>
<accession>A0A1I8PHV4</accession>
<dbReference type="GO" id="GO:0060090">
    <property type="term" value="F:molecular adaptor activity"/>
    <property type="evidence" value="ECO:0007669"/>
    <property type="project" value="InterPro"/>
</dbReference>
<feature type="region of interest" description="Disordered" evidence="7">
    <location>
        <begin position="511"/>
        <end position="556"/>
    </location>
</feature>
<feature type="compositionally biased region" description="Polar residues" evidence="7">
    <location>
        <begin position="3099"/>
        <end position="3109"/>
    </location>
</feature>
<feature type="region of interest" description="Disordered" evidence="7">
    <location>
        <begin position="3099"/>
        <end position="3147"/>
    </location>
</feature>
<feature type="region of interest" description="Disordered" evidence="7">
    <location>
        <begin position="570"/>
        <end position="594"/>
    </location>
</feature>
<dbReference type="GO" id="GO:0005737">
    <property type="term" value="C:cytoplasm"/>
    <property type="evidence" value="ECO:0007669"/>
    <property type="project" value="UniProtKB-ARBA"/>
</dbReference>
<feature type="compositionally biased region" description="Basic and acidic residues" evidence="7">
    <location>
        <begin position="344"/>
        <end position="353"/>
    </location>
</feature>
<dbReference type="PANTHER" id="PTHR44981">
    <property type="entry name" value="PERICENTRIN-LIKE PROTEIN, ISOFORM F"/>
    <property type="match status" value="1"/>
</dbReference>
<reference evidence="9" key="1">
    <citation type="submission" date="2020-05" db="UniProtKB">
        <authorList>
            <consortium name="EnsemblMetazoa"/>
        </authorList>
    </citation>
    <scope>IDENTIFICATION</scope>
    <source>
        <strain evidence="9">USDA</strain>
    </source>
</reference>
<feature type="compositionally biased region" description="Polar residues" evidence="7">
    <location>
        <begin position="1864"/>
        <end position="1874"/>
    </location>
</feature>
<feature type="region of interest" description="Disordered" evidence="7">
    <location>
        <begin position="2686"/>
        <end position="2713"/>
    </location>
</feature>
<feature type="coiled-coil region" evidence="6">
    <location>
        <begin position="3515"/>
        <end position="3724"/>
    </location>
</feature>
<feature type="coiled-coil region" evidence="6">
    <location>
        <begin position="2872"/>
        <end position="2906"/>
    </location>
</feature>
<feature type="domain" description="Pericentrin/AKAP-450 centrosomal targeting" evidence="8">
    <location>
        <begin position="2919"/>
        <end position="2969"/>
    </location>
</feature>
<dbReference type="InterPro" id="IPR019528">
    <property type="entry name" value="PACT_domain"/>
</dbReference>
<feature type="compositionally biased region" description="Polar residues" evidence="7">
    <location>
        <begin position="519"/>
        <end position="540"/>
    </location>
</feature>
<dbReference type="GO" id="GO:0005813">
    <property type="term" value="C:centrosome"/>
    <property type="evidence" value="ECO:0007669"/>
    <property type="project" value="UniProtKB-SubCell"/>
</dbReference>
<feature type="coiled-coil region" evidence="6">
    <location>
        <begin position="3174"/>
        <end position="3357"/>
    </location>
</feature>
<protein>
    <recommendedName>
        <fullName evidence="8">Pericentrin/AKAP-450 centrosomal targeting domain-containing protein</fullName>
    </recommendedName>
</protein>
<feature type="compositionally biased region" description="Basic and acidic residues" evidence="7">
    <location>
        <begin position="2690"/>
        <end position="2713"/>
    </location>
</feature>
<feature type="compositionally biased region" description="Polar residues" evidence="7">
    <location>
        <begin position="202"/>
        <end position="211"/>
    </location>
</feature>
<evidence type="ECO:0000313" key="9">
    <source>
        <dbReference type="EnsemblMetazoa" id="SCAU008184-PA"/>
    </source>
</evidence>
<proteinExistence type="predicted"/>
<feature type="compositionally biased region" description="Polar residues" evidence="7">
    <location>
        <begin position="259"/>
        <end position="275"/>
    </location>
</feature>
<feature type="region of interest" description="Disordered" evidence="7">
    <location>
        <begin position="3492"/>
        <end position="3512"/>
    </location>
</feature>
<feature type="region of interest" description="Disordered" evidence="7">
    <location>
        <begin position="65"/>
        <end position="275"/>
    </location>
</feature>
<feature type="region of interest" description="Disordered" evidence="7">
    <location>
        <begin position="1092"/>
        <end position="1113"/>
    </location>
</feature>
<feature type="region of interest" description="Disordered" evidence="7">
    <location>
        <begin position="2638"/>
        <end position="2669"/>
    </location>
</feature>
<feature type="coiled-coil region" evidence="6">
    <location>
        <begin position="1651"/>
        <end position="1748"/>
    </location>
</feature>
<keyword evidence="3" id="KW-0597">Phosphoprotein</keyword>
<dbReference type="InterPro" id="IPR028745">
    <property type="entry name" value="AKAP9/Pericentrin"/>
</dbReference>
<feature type="compositionally biased region" description="Basic and acidic residues" evidence="7">
    <location>
        <begin position="1439"/>
        <end position="1464"/>
    </location>
</feature>
<feature type="compositionally biased region" description="Basic and acidic residues" evidence="7">
    <location>
        <begin position="3925"/>
        <end position="3948"/>
    </location>
</feature>
<evidence type="ECO:0000256" key="6">
    <source>
        <dbReference type="SAM" id="Coils"/>
    </source>
</evidence>
<feature type="region of interest" description="Disordered" evidence="7">
    <location>
        <begin position="1439"/>
        <end position="1466"/>
    </location>
</feature>
<evidence type="ECO:0000256" key="7">
    <source>
        <dbReference type="SAM" id="MobiDB-lite"/>
    </source>
</evidence>
<feature type="region of interest" description="Disordered" evidence="7">
    <location>
        <begin position="2257"/>
        <end position="2277"/>
    </location>
</feature>
<evidence type="ECO:0000259" key="8">
    <source>
        <dbReference type="Pfam" id="PF10495"/>
    </source>
</evidence>
<dbReference type="EnsemblMetazoa" id="SCAU008184-RA">
    <property type="protein sequence ID" value="SCAU008184-PA"/>
    <property type="gene ID" value="SCAU008184"/>
</dbReference>
<feature type="compositionally biased region" description="Polar residues" evidence="7">
    <location>
        <begin position="1093"/>
        <end position="1113"/>
    </location>
</feature>